<evidence type="ECO:0000256" key="5">
    <source>
        <dbReference type="PIRSR" id="PIRSR601461-1"/>
    </source>
</evidence>
<dbReference type="PRINTS" id="PR00792">
    <property type="entry name" value="PEPSIN"/>
</dbReference>
<feature type="domain" description="Peptidase A1" evidence="8">
    <location>
        <begin position="137"/>
        <end position="456"/>
    </location>
</feature>
<dbReference type="InterPro" id="IPR021109">
    <property type="entry name" value="Peptidase_aspartic_dom_sf"/>
</dbReference>
<dbReference type="InParanoid" id="A0A165GSW0"/>
<keyword evidence="10" id="KW-1185">Reference proteome</keyword>
<feature type="region of interest" description="Disordered" evidence="7">
    <location>
        <begin position="103"/>
        <end position="127"/>
    </location>
</feature>
<dbReference type="InterPro" id="IPR001461">
    <property type="entry name" value="Aspartic_peptidase_A1"/>
</dbReference>
<reference evidence="9 10" key="1">
    <citation type="journal article" date="2016" name="Mol. Biol. Evol.">
        <title>Comparative Genomics of Early-Diverging Mushroom-Forming Fungi Provides Insights into the Origins of Lignocellulose Decay Capabilities.</title>
        <authorList>
            <person name="Nagy L.G."/>
            <person name="Riley R."/>
            <person name="Tritt A."/>
            <person name="Adam C."/>
            <person name="Daum C."/>
            <person name="Floudas D."/>
            <person name="Sun H."/>
            <person name="Yadav J.S."/>
            <person name="Pangilinan J."/>
            <person name="Larsson K.H."/>
            <person name="Matsuura K."/>
            <person name="Barry K."/>
            <person name="Labutti K."/>
            <person name="Kuo R."/>
            <person name="Ohm R.A."/>
            <person name="Bhattacharya S.S."/>
            <person name="Shirouzu T."/>
            <person name="Yoshinaga Y."/>
            <person name="Martin F.M."/>
            <person name="Grigoriev I.V."/>
            <person name="Hibbett D.S."/>
        </authorList>
    </citation>
    <scope>NUCLEOTIDE SEQUENCE [LARGE SCALE GENOMIC DNA]</scope>
    <source>
        <strain evidence="9 10">HHB12733</strain>
    </source>
</reference>
<keyword evidence="4 6" id="KW-0378">Hydrolase</keyword>
<evidence type="ECO:0000313" key="9">
    <source>
        <dbReference type="EMBL" id="KZT58433.1"/>
    </source>
</evidence>
<protein>
    <submittedName>
        <fullName evidence="9">Acid protease</fullName>
    </submittedName>
</protein>
<dbReference type="EMBL" id="KV423951">
    <property type="protein sequence ID" value="KZT58433.1"/>
    <property type="molecule type" value="Genomic_DNA"/>
</dbReference>
<keyword evidence="2 6" id="KW-0645">Protease</keyword>
<dbReference type="Proteomes" id="UP000076842">
    <property type="component" value="Unassembled WGS sequence"/>
</dbReference>
<accession>A0A165GSW0</accession>
<evidence type="ECO:0000313" key="10">
    <source>
        <dbReference type="Proteomes" id="UP000076842"/>
    </source>
</evidence>
<evidence type="ECO:0000256" key="2">
    <source>
        <dbReference type="ARBA" id="ARBA00022670"/>
    </source>
</evidence>
<dbReference type="InterPro" id="IPR001969">
    <property type="entry name" value="Aspartic_peptidase_AS"/>
</dbReference>
<proteinExistence type="inferred from homology"/>
<gene>
    <name evidence="9" type="ORF">CALCODRAFT_516784</name>
</gene>
<dbReference type="GO" id="GO:0006508">
    <property type="term" value="P:proteolysis"/>
    <property type="evidence" value="ECO:0007669"/>
    <property type="project" value="UniProtKB-KW"/>
</dbReference>
<evidence type="ECO:0000259" key="8">
    <source>
        <dbReference type="PROSITE" id="PS51767"/>
    </source>
</evidence>
<dbReference type="InterPro" id="IPR033121">
    <property type="entry name" value="PEPTIDASE_A1"/>
</dbReference>
<feature type="active site" evidence="5">
    <location>
        <position position="155"/>
    </location>
</feature>
<evidence type="ECO:0000256" key="6">
    <source>
        <dbReference type="RuleBase" id="RU000454"/>
    </source>
</evidence>
<organism evidence="9 10">
    <name type="scientific">Calocera cornea HHB12733</name>
    <dbReference type="NCBI Taxonomy" id="1353952"/>
    <lineage>
        <taxon>Eukaryota</taxon>
        <taxon>Fungi</taxon>
        <taxon>Dikarya</taxon>
        <taxon>Basidiomycota</taxon>
        <taxon>Agaricomycotina</taxon>
        <taxon>Dacrymycetes</taxon>
        <taxon>Dacrymycetales</taxon>
        <taxon>Dacrymycetaceae</taxon>
        <taxon>Calocera</taxon>
    </lineage>
</organism>
<dbReference type="FunFam" id="2.40.70.10:FF:000026">
    <property type="entry name" value="Endothiapepsin"/>
    <property type="match status" value="1"/>
</dbReference>
<dbReference type="STRING" id="1353952.A0A165GSW0"/>
<dbReference type="PROSITE" id="PS00141">
    <property type="entry name" value="ASP_PROTEASE"/>
    <property type="match status" value="1"/>
</dbReference>
<dbReference type="GO" id="GO:0004190">
    <property type="term" value="F:aspartic-type endopeptidase activity"/>
    <property type="evidence" value="ECO:0007669"/>
    <property type="project" value="UniProtKB-KW"/>
</dbReference>
<comment type="similarity">
    <text evidence="1 6">Belongs to the peptidase A1 family.</text>
</comment>
<keyword evidence="3 6" id="KW-0064">Aspartyl protease</keyword>
<dbReference type="PANTHER" id="PTHR47966">
    <property type="entry name" value="BETA-SITE APP-CLEAVING ENZYME, ISOFORM A-RELATED"/>
    <property type="match status" value="1"/>
</dbReference>
<dbReference type="Pfam" id="PF00026">
    <property type="entry name" value="Asp"/>
    <property type="match status" value="1"/>
</dbReference>
<sequence length="461" mass="48984">MSEPLVLALRRNQKWAPNGKMDYARSVRKWHITPSAQTTFFVREETLIRTLKPDADGLQPENEPLPSFAATAAPAAPAAEGAPTSEEKANPLQQVLALFRRRGHGKVHKHPKRGAVAKTESGEAEVPADDVQNDLEYVVPVMIGTPGVTLNLDFDTGSSDLWVWGPTITTNASSHTIYSPTKSSTAKASKGLTWNISYGDGSSASGDVYTDVVTLGAIAIPNQAVEIAEKLSSAFTSGDGSDGLLGLAFPTINTVQPTQQLTPVANMIKEKLVEQPIFTVKLDKEDSKGFYTFGALASAADVGASVSDVQYTDVISSNGFWEFYSPSLTIGTVTSKREANNTAIADTGTTLLLLSDTACSLIYRSIPGAKMDAQAGGWVLPTNSTPPNLSFGVGTSGLEFGIPGEDLKFADAGNGMSFGSVQSRGGNTQDILGDVFLKRVYAIFDQTPNAPKIGFVQRPFN</sequence>
<feature type="compositionally biased region" description="Basic residues" evidence="7">
    <location>
        <begin position="103"/>
        <end position="115"/>
    </location>
</feature>
<dbReference type="OrthoDB" id="2747330at2759"/>
<evidence type="ECO:0000256" key="4">
    <source>
        <dbReference type="ARBA" id="ARBA00022801"/>
    </source>
</evidence>
<dbReference type="SUPFAM" id="SSF50630">
    <property type="entry name" value="Acid proteases"/>
    <property type="match status" value="1"/>
</dbReference>
<dbReference type="CDD" id="cd06097">
    <property type="entry name" value="Aspergillopepsin_like"/>
    <property type="match status" value="1"/>
</dbReference>
<dbReference type="InterPro" id="IPR034163">
    <property type="entry name" value="Aspergillopepsin-like_cat_dom"/>
</dbReference>
<dbReference type="PROSITE" id="PS51767">
    <property type="entry name" value="PEPTIDASE_A1"/>
    <property type="match status" value="1"/>
</dbReference>
<evidence type="ECO:0000256" key="3">
    <source>
        <dbReference type="ARBA" id="ARBA00022750"/>
    </source>
</evidence>
<evidence type="ECO:0000256" key="1">
    <source>
        <dbReference type="ARBA" id="ARBA00007447"/>
    </source>
</evidence>
<evidence type="ECO:0000256" key="7">
    <source>
        <dbReference type="SAM" id="MobiDB-lite"/>
    </source>
</evidence>
<dbReference type="AlphaFoldDB" id="A0A165GSW0"/>
<dbReference type="PANTHER" id="PTHR47966:SF1">
    <property type="entry name" value="ASPARTYL PROTEINASE"/>
    <property type="match status" value="1"/>
</dbReference>
<feature type="active site" evidence="5">
    <location>
        <position position="346"/>
    </location>
</feature>
<name>A0A165GSW0_9BASI</name>
<dbReference type="Gene3D" id="2.40.70.10">
    <property type="entry name" value="Acid Proteases"/>
    <property type="match status" value="2"/>
</dbReference>